<dbReference type="SUPFAM" id="SSF53335">
    <property type="entry name" value="S-adenosyl-L-methionine-dependent methyltransferases"/>
    <property type="match status" value="1"/>
</dbReference>
<dbReference type="Pfam" id="PF01564">
    <property type="entry name" value="Spermine_synth"/>
    <property type="match status" value="1"/>
</dbReference>
<dbReference type="Gene3D" id="3.40.50.150">
    <property type="entry name" value="Vaccinia Virus protein VP39"/>
    <property type="match status" value="1"/>
</dbReference>
<evidence type="ECO:0000313" key="2">
    <source>
        <dbReference type="EMBL" id="MBK1828475.1"/>
    </source>
</evidence>
<dbReference type="EMBL" id="JAENII010000014">
    <property type="protein sequence ID" value="MBK1828475.1"/>
    <property type="molecule type" value="Genomic_DNA"/>
</dbReference>
<evidence type="ECO:0000256" key="1">
    <source>
        <dbReference type="ARBA" id="ARBA00023115"/>
    </source>
</evidence>
<reference evidence="2" key="1">
    <citation type="submission" date="2021-01" db="EMBL/GenBank/DDBJ databases">
        <title>Modified the classification status of verrucomicrobia.</title>
        <authorList>
            <person name="Feng X."/>
        </authorList>
    </citation>
    <scope>NUCLEOTIDE SEQUENCE</scope>
    <source>
        <strain evidence="2">KCTC 22201</strain>
    </source>
</reference>
<dbReference type="RefSeq" id="WP_200282015.1">
    <property type="nucleotide sequence ID" value="NZ_JAENII010000014.1"/>
</dbReference>
<organism evidence="2 3">
    <name type="scientific">Haloferula rosea</name>
    <dbReference type="NCBI Taxonomy" id="490093"/>
    <lineage>
        <taxon>Bacteria</taxon>
        <taxon>Pseudomonadati</taxon>
        <taxon>Verrucomicrobiota</taxon>
        <taxon>Verrucomicrobiia</taxon>
        <taxon>Verrucomicrobiales</taxon>
        <taxon>Verrucomicrobiaceae</taxon>
        <taxon>Haloferula</taxon>
    </lineage>
</organism>
<dbReference type="PANTHER" id="PTHR43317">
    <property type="entry name" value="THERMOSPERMINE SYNTHASE ACAULIS5"/>
    <property type="match status" value="1"/>
</dbReference>
<evidence type="ECO:0008006" key="4">
    <source>
        <dbReference type="Google" id="ProtNLM"/>
    </source>
</evidence>
<accession>A0A934RDB5</accession>
<dbReference type="Proteomes" id="UP000658278">
    <property type="component" value="Unassembled WGS sequence"/>
</dbReference>
<evidence type="ECO:0000313" key="3">
    <source>
        <dbReference type="Proteomes" id="UP000658278"/>
    </source>
</evidence>
<dbReference type="GO" id="GO:0006596">
    <property type="term" value="P:polyamine biosynthetic process"/>
    <property type="evidence" value="ECO:0007669"/>
    <property type="project" value="UniProtKB-KW"/>
</dbReference>
<keyword evidence="1" id="KW-0620">Polyamine biosynthesis</keyword>
<dbReference type="PANTHER" id="PTHR43317:SF3">
    <property type="entry name" value="BLR2883 PROTEIN"/>
    <property type="match status" value="1"/>
</dbReference>
<gene>
    <name evidence="2" type="ORF">JIN81_15690</name>
</gene>
<dbReference type="InterPro" id="IPR029063">
    <property type="entry name" value="SAM-dependent_MTases_sf"/>
</dbReference>
<keyword evidence="3" id="KW-1185">Reference proteome</keyword>
<comment type="caution">
    <text evidence="2">The sequence shown here is derived from an EMBL/GenBank/DDBJ whole genome shotgun (WGS) entry which is preliminary data.</text>
</comment>
<name>A0A934RDB5_9BACT</name>
<proteinExistence type="predicted"/>
<sequence>MSSYIEVDKATLPDGTILSLHLDGNDFVLEYDGLELMSTNLTHSEQLLAELGCVDIVEGAPTRPEHPRVLIGGLGMGFTLKRVLELIGSPATVEVAELMSQVIEWNQTYLVDHNGPLLEDPRTVVVLSDLHDCLGEGDTYDVILIDIDDTPDEVITMGNVKLYTPEFLAMLRKSLNPGGRLAYWVAEPSPKLEMVLKRAGFSVTEHLAKHHEDAEEAWHRIYVATVEPGD</sequence>
<protein>
    <recommendedName>
        <fullName evidence="4">Spermidine synthase</fullName>
    </recommendedName>
</protein>
<dbReference type="AlphaFoldDB" id="A0A934RDB5"/>